<keyword evidence="2" id="KW-0238">DNA-binding</keyword>
<dbReference type="OrthoDB" id="9810548at2"/>
<dbReference type="Proteomes" id="UP000019849">
    <property type="component" value="Unassembled WGS sequence"/>
</dbReference>
<dbReference type="InterPro" id="IPR036388">
    <property type="entry name" value="WH-like_DNA-bd_sf"/>
</dbReference>
<dbReference type="PANTHER" id="PTHR43537">
    <property type="entry name" value="TRANSCRIPTIONAL REGULATOR, GNTR FAMILY"/>
    <property type="match status" value="1"/>
</dbReference>
<dbReference type="SMART" id="SM00345">
    <property type="entry name" value="HTH_GNTR"/>
    <property type="match status" value="1"/>
</dbReference>
<evidence type="ECO:0000256" key="3">
    <source>
        <dbReference type="ARBA" id="ARBA00023163"/>
    </source>
</evidence>
<dbReference type="GO" id="GO:0003677">
    <property type="term" value="F:DNA binding"/>
    <property type="evidence" value="ECO:0007669"/>
    <property type="project" value="UniProtKB-KW"/>
</dbReference>
<dbReference type="InterPro" id="IPR011711">
    <property type="entry name" value="GntR_C"/>
</dbReference>
<reference evidence="5 7" key="1">
    <citation type="submission" date="2014-02" db="EMBL/GenBank/DDBJ databases">
        <title>Aquamicrobium defluvii Genome sequencing.</title>
        <authorList>
            <person name="Wang X."/>
        </authorList>
    </citation>
    <scope>NUCLEOTIDE SEQUENCE [LARGE SCALE GENOMIC DNA]</scope>
    <source>
        <strain evidence="5 7">W13Z1</strain>
    </source>
</reference>
<dbReference type="InterPro" id="IPR008920">
    <property type="entry name" value="TF_FadR/GntR_C"/>
</dbReference>
<keyword evidence="8" id="KW-1185">Reference proteome</keyword>
<dbReference type="Gene3D" id="1.20.120.530">
    <property type="entry name" value="GntR ligand-binding domain-like"/>
    <property type="match status" value="1"/>
</dbReference>
<evidence type="ECO:0000259" key="4">
    <source>
        <dbReference type="PROSITE" id="PS50949"/>
    </source>
</evidence>
<protein>
    <submittedName>
        <fullName evidence="5">GntR family transcriptional regulator</fullName>
    </submittedName>
</protein>
<dbReference type="PROSITE" id="PS50949">
    <property type="entry name" value="HTH_GNTR"/>
    <property type="match status" value="1"/>
</dbReference>
<evidence type="ECO:0000313" key="6">
    <source>
        <dbReference type="EMBL" id="TDR37303.1"/>
    </source>
</evidence>
<reference evidence="6 8" key="2">
    <citation type="submission" date="2019-03" db="EMBL/GenBank/DDBJ databases">
        <title>Genomic Encyclopedia of Type Strains, Phase IV (KMG-IV): sequencing the most valuable type-strain genomes for metagenomic binning, comparative biology and taxonomic classification.</title>
        <authorList>
            <person name="Goeker M."/>
        </authorList>
    </citation>
    <scope>NUCLEOTIDE SEQUENCE [LARGE SCALE GENOMIC DNA]</scope>
    <source>
        <strain evidence="6 8">DSM 11603</strain>
    </source>
</reference>
<evidence type="ECO:0000313" key="5">
    <source>
        <dbReference type="EMBL" id="EXL10502.1"/>
    </source>
</evidence>
<dbReference type="eggNOG" id="COG1802">
    <property type="taxonomic scope" value="Bacteria"/>
</dbReference>
<comment type="caution">
    <text evidence="5">The sequence shown here is derived from an EMBL/GenBank/DDBJ whole genome shotgun (WGS) entry which is preliminary data.</text>
</comment>
<dbReference type="AlphaFoldDB" id="A0A011U251"/>
<dbReference type="SUPFAM" id="SSF48008">
    <property type="entry name" value="GntR ligand-binding domain-like"/>
    <property type="match status" value="1"/>
</dbReference>
<dbReference type="PATRIC" id="fig|69279.3.peg.236"/>
<gene>
    <name evidence="5" type="ORF">BG36_01155</name>
    <name evidence="6" type="ORF">DES43_103233</name>
</gene>
<dbReference type="STRING" id="69279.BG36_01155"/>
<evidence type="ECO:0000313" key="8">
    <source>
        <dbReference type="Proteomes" id="UP000294958"/>
    </source>
</evidence>
<dbReference type="HOGENOM" id="CLU_017584_5_4_5"/>
<dbReference type="Pfam" id="PF00392">
    <property type="entry name" value="GntR"/>
    <property type="match status" value="1"/>
</dbReference>
<dbReference type="Proteomes" id="UP000294958">
    <property type="component" value="Unassembled WGS sequence"/>
</dbReference>
<sequence>MLRSNTTADLIADQLNAEIMRGDIRPGAPLRQEDLATRFGVSRIPVREALRRLERDGLVAVFPNRGAFVIEVTAQDIREITHMRILVECDLIERAASLHDQSDMEALGEALELAERTAATPEWIRTDRAFHMRLYEPAAAPRQIRLAMSLRTEVERCNALYDQLPEARNEWLTDHRQMFDAYARRDAGDAAELLRRHIQRAGDFLVRCLS</sequence>
<proteinExistence type="predicted"/>
<dbReference type="SMART" id="SM00895">
    <property type="entry name" value="FCD"/>
    <property type="match status" value="1"/>
</dbReference>
<dbReference type="Gene3D" id="1.10.10.10">
    <property type="entry name" value="Winged helix-like DNA-binding domain superfamily/Winged helix DNA-binding domain"/>
    <property type="match status" value="1"/>
</dbReference>
<dbReference type="PRINTS" id="PR00035">
    <property type="entry name" value="HTHGNTR"/>
</dbReference>
<dbReference type="RefSeq" id="WP_035022321.1">
    <property type="nucleotide sequence ID" value="NZ_KK073877.1"/>
</dbReference>
<evidence type="ECO:0000313" key="7">
    <source>
        <dbReference type="Proteomes" id="UP000019849"/>
    </source>
</evidence>
<dbReference type="InterPro" id="IPR036390">
    <property type="entry name" value="WH_DNA-bd_sf"/>
</dbReference>
<dbReference type="InterPro" id="IPR000524">
    <property type="entry name" value="Tscrpt_reg_HTH_GntR"/>
</dbReference>
<accession>A0A011U251</accession>
<dbReference type="EMBL" id="SNZF01000003">
    <property type="protein sequence ID" value="TDR37303.1"/>
    <property type="molecule type" value="Genomic_DNA"/>
</dbReference>
<keyword evidence="1" id="KW-0805">Transcription regulation</keyword>
<dbReference type="PANTHER" id="PTHR43537:SF41">
    <property type="entry name" value="TRANSCRIPTIONAL REGULATORY PROTEIN"/>
    <property type="match status" value="1"/>
</dbReference>
<dbReference type="EMBL" id="JENY01000001">
    <property type="protein sequence ID" value="EXL10502.1"/>
    <property type="molecule type" value="Genomic_DNA"/>
</dbReference>
<name>A0A011U251_9HYPH</name>
<dbReference type="SUPFAM" id="SSF46785">
    <property type="entry name" value="Winged helix' DNA-binding domain"/>
    <property type="match status" value="1"/>
</dbReference>
<feature type="domain" description="HTH gntR-type" evidence="4">
    <location>
        <begin position="5"/>
        <end position="72"/>
    </location>
</feature>
<organism evidence="5 7">
    <name type="scientific">Aquamicrobium defluvii</name>
    <dbReference type="NCBI Taxonomy" id="69279"/>
    <lineage>
        <taxon>Bacteria</taxon>
        <taxon>Pseudomonadati</taxon>
        <taxon>Pseudomonadota</taxon>
        <taxon>Alphaproteobacteria</taxon>
        <taxon>Hyphomicrobiales</taxon>
        <taxon>Phyllobacteriaceae</taxon>
        <taxon>Aquamicrobium</taxon>
    </lineage>
</organism>
<dbReference type="Pfam" id="PF07729">
    <property type="entry name" value="FCD"/>
    <property type="match status" value="1"/>
</dbReference>
<keyword evidence="3" id="KW-0804">Transcription</keyword>
<evidence type="ECO:0000256" key="1">
    <source>
        <dbReference type="ARBA" id="ARBA00023015"/>
    </source>
</evidence>
<dbReference type="GO" id="GO:0003700">
    <property type="term" value="F:DNA-binding transcription factor activity"/>
    <property type="evidence" value="ECO:0007669"/>
    <property type="project" value="InterPro"/>
</dbReference>
<dbReference type="CDD" id="cd07377">
    <property type="entry name" value="WHTH_GntR"/>
    <property type="match status" value="1"/>
</dbReference>
<evidence type="ECO:0000256" key="2">
    <source>
        <dbReference type="ARBA" id="ARBA00023125"/>
    </source>
</evidence>